<dbReference type="SUPFAM" id="SSF48208">
    <property type="entry name" value="Six-hairpin glycosidases"/>
    <property type="match status" value="1"/>
</dbReference>
<protein>
    <submittedName>
        <fullName evidence="3">Lipoprotein</fullName>
    </submittedName>
</protein>
<reference evidence="4" key="1">
    <citation type="journal article" date="2019" name="Int. J. Syst. Evol. Microbiol.">
        <title>The Global Catalogue of Microorganisms (GCM) 10K type strain sequencing project: providing services to taxonomists for standard genome sequencing and annotation.</title>
        <authorList>
            <consortium name="The Broad Institute Genomics Platform"/>
            <consortium name="The Broad Institute Genome Sequencing Center for Infectious Disease"/>
            <person name="Wu L."/>
            <person name="Ma J."/>
        </authorList>
    </citation>
    <scope>NUCLEOTIDE SEQUENCE [LARGE SCALE GENOMIC DNA]</scope>
    <source>
        <strain evidence="4">NBRC 111980</strain>
    </source>
</reference>
<evidence type="ECO:0000259" key="2">
    <source>
        <dbReference type="Pfam" id="PF22422"/>
    </source>
</evidence>
<keyword evidence="3" id="KW-0449">Lipoprotein</keyword>
<dbReference type="PANTHER" id="PTHR23403:SF1">
    <property type="entry name" value="TREHALASE"/>
    <property type="match status" value="1"/>
</dbReference>
<sequence length="679" mass="75032">MPIVALATCIDIADHNGMRSSLKHLILVVGLLAFGTSSLARAGVPDARFLDVLDMHGMPASPTDRSFNIFFDAGAWHGYSLPPMGDDDTGFVGPFVHSLGDGRWVGQRFARVVLQEAGNHQNIMVVPTESHAGPGYLVRRFSSPLVSVDQTLFFANSSHAVARIELRATRALDVNVTLAGQVMPNEAHGLAIRGGAVVQTFEHSPSILTTTLQGDGVLAQHSTVTGAAYWIGVNQPLHLAPHQTTVLYVDQVLTYDPQTDTPQAMGDEAAWMRNRQRWAGYLASIARSHLAGLPDEVAQRVAAKAIVTLLGNWRAARGDLHHDGVIPSYSNPDFNGFWAWDSWKHAVALALFAPDLARDQMRAMFDYQAADGMVPDCVYLDKANNNWRDTKPPLATWATLAIYRATGDKAFLTEMYDKLVRYHRWWFGARDHDHNGLAEYGSTDGTAIAAKWESGMDNAVRFDTVTMLKNGEGAWSMGQESVDLNAYLYKEKIDLATIAKVLGKSADARQWLKEAASMHEAIQARMYDRQHGYFFDVRLGSDDRVTVYGSEGWAPLWANIANPEQAARVVGIMLDPHKFATYMPFPTLAKDDPHFSPVTGYWRGPVWLDQAYFGVEALRHYGYATQANAMARRLVLNAKGLTGQAPMYENYDPLTGQGYQSANFSWAAASYVLLLQHRE</sequence>
<dbReference type="InterPro" id="IPR008928">
    <property type="entry name" value="6-hairpin_glycosidase_sf"/>
</dbReference>
<organism evidence="3 4">
    <name type="scientific">Dyella acidisoli</name>
    <dbReference type="NCBI Taxonomy" id="1867834"/>
    <lineage>
        <taxon>Bacteria</taxon>
        <taxon>Pseudomonadati</taxon>
        <taxon>Pseudomonadota</taxon>
        <taxon>Gammaproteobacteria</taxon>
        <taxon>Lysobacterales</taxon>
        <taxon>Rhodanobacteraceae</taxon>
        <taxon>Dyella</taxon>
    </lineage>
</organism>
<dbReference type="InterPro" id="IPR054491">
    <property type="entry name" value="MGH1-like_GH"/>
</dbReference>
<dbReference type="InterPro" id="IPR048450">
    <property type="entry name" value="YgjK_N"/>
</dbReference>
<dbReference type="Pfam" id="PF21152">
    <property type="entry name" value="YgjK_N"/>
    <property type="match status" value="1"/>
</dbReference>
<feature type="domain" description="Mannosylglycerate hydrolase MGH1-like glycoside hydrolase" evidence="2">
    <location>
        <begin position="337"/>
        <end position="666"/>
    </location>
</feature>
<evidence type="ECO:0000259" key="1">
    <source>
        <dbReference type="Pfam" id="PF21152"/>
    </source>
</evidence>
<name>A0ABQ5XTT8_9GAMM</name>
<dbReference type="InterPro" id="IPR001661">
    <property type="entry name" value="Glyco_hydro_37"/>
</dbReference>
<dbReference type="EMBL" id="BSOB01000046">
    <property type="protein sequence ID" value="GLQ94373.1"/>
    <property type="molecule type" value="Genomic_DNA"/>
</dbReference>
<dbReference type="Pfam" id="PF22422">
    <property type="entry name" value="MGH1-like_GH"/>
    <property type="match status" value="1"/>
</dbReference>
<dbReference type="Gene3D" id="2.70.98.50">
    <property type="entry name" value="putative glycoside hydrolase family protein from bacillus halodurans"/>
    <property type="match status" value="1"/>
</dbReference>
<proteinExistence type="predicted"/>
<accession>A0ABQ5XTT8</accession>
<keyword evidence="4" id="KW-1185">Reference proteome</keyword>
<dbReference type="Proteomes" id="UP001156670">
    <property type="component" value="Unassembled WGS sequence"/>
</dbReference>
<dbReference type="Gene3D" id="1.50.10.10">
    <property type="match status" value="1"/>
</dbReference>
<comment type="caution">
    <text evidence="3">The sequence shown here is derived from an EMBL/GenBank/DDBJ whole genome shotgun (WGS) entry which is preliminary data.</text>
</comment>
<gene>
    <name evidence="3" type="ORF">GCM10007901_33250</name>
</gene>
<feature type="domain" description="Glucosidase YgjK N-terminal" evidence="1">
    <location>
        <begin position="64"/>
        <end position="184"/>
    </location>
</feature>
<evidence type="ECO:0000313" key="4">
    <source>
        <dbReference type="Proteomes" id="UP001156670"/>
    </source>
</evidence>
<evidence type="ECO:0000313" key="3">
    <source>
        <dbReference type="EMBL" id="GLQ94373.1"/>
    </source>
</evidence>
<dbReference type="InterPro" id="IPR012341">
    <property type="entry name" value="6hp_glycosidase-like_sf"/>
</dbReference>
<dbReference type="PANTHER" id="PTHR23403">
    <property type="entry name" value="TREHALASE"/>
    <property type="match status" value="1"/>
</dbReference>